<reference evidence="9 10" key="1">
    <citation type="journal article" date="2022" name="Nat. Ecol. Evol.">
        <title>A masculinizing supergene underlies an exaggerated male reproductive morph in a spider.</title>
        <authorList>
            <person name="Hendrickx F."/>
            <person name="De Corte Z."/>
            <person name="Sonet G."/>
            <person name="Van Belleghem S.M."/>
            <person name="Kostlbacher S."/>
            <person name="Vangestel C."/>
        </authorList>
    </citation>
    <scope>NUCLEOTIDE SEQUENCE [LARGE SCALE GENOMIC DNA]</scope>
    <source>
        <strain evidence="9">W744_W776</strain>
    </source>
</reference>
<keyword evidence="3 8" id="KW-0812">Transmembrane</keyword>
<name>A0AAV6UPB7_9ARAC</name>
<dbReference type="InterPro" id="IPR052192">
    <property type="entry name" value="Insect_Ionotropic_Sensory_Rcpt"/>
</dbReference>
<evidence type="ECO:0000313" key="9">
    <source>
        <dbReference type="EMBL" id="KAG8186064.1"/>
    </source>
</evidence>
<keyword evidence="2" id="KW-1003">Cell membrane</keyword>
<evidence type="ECO:0000313" key="10">
    <source>
        <dbReference type="Proteomes" id="UP000827092"/>
    </source>
</evidence>
<sequence length="391" mass="46188">MYFPDKLQLVTLPNSLFLNNSGYIITRQEFYVLDYLSKRLKFNYNLTEATPDAILSGLKEKFDIAIIRNSYMYEPFFEYTPITVPYHVTKTIFMCEKANEAPKFNAFLYPFHIDVWIFCLCFTLVATVVSKYMTSLKQQSVNIFLNLVGSLIKQPLKVEVNTMKKTICWVTWLVWAGVMSFLYNALFLNFLTLPINTHSPKNFQELSEAVQNKKCKCVAHFSQKNYLLQSREEHLRLLGEIIAKNGWYFDWSEHPGFPTISKAECWIDVDQMLQRANYYPPKVKQFSDDNLRLNTNVVYVRKSFCCFEPLNKAVLDLIESGFVEKFYSDPLKFYDWKYELYTRAWPDDSTHELGMEDMKYPFFLLLFCYALCIIVFLFEILLPKRIVHKIL</sequence>
<evidence type="ECO:0000256" key="7">
    <source>
        <dbReference type="ARBA" id="ARBA00023180"/>
    </source>
</evidence>
<evidence type="ECO:0000256" key="8">
    <source>
        <dbReference type="SAM" id="Phobius"/>
    </source>
</evidence>
<dbReference type="GO" id="GO:0005886">
    <property type="term" value="C:plasma membrane"/>
    <property type="evidence" value="ECO:0007669"/>
    <property type="project" value="UniProtKB-SubCell"/>
</dbReference>
<dbReference type="EMBL" id="JAFNEN010000314">
    <property type="protein sequence ID" value="KAG8186064.1"/>
    <property type="molecule type" value="Genomic_DNA"/>
</dbReference>
<evidence type="ECO:0000256" key="2">
    <source>
        <dbReference type="ARBA" id="ARBA00022475"/>
    </source>
</evidence>
<keyword evidence="6" id="KW-0675">Receptor</keyword>
<evidence type="ECO:0000256" key="1">
    <source>
        <dbReference type="ARBA" id="ARBA00004651"/>
    </source>
</evidence>
<keyword evidence="5 8" id="KW-0472">Membrane</keyword>
<dbReference type="PANTHER" id="PTHR42643">
    <property type="entry name" value="IONOTROPIC RECEPTOR 20A-RELATED"/>
    <property type="match status" value="1"/>
</dbReference>
<keyword evidence="4 8" id="KW-1133">Transmembrane helix</keyword>
<feature type="transmembrane region" description="Helical" evidence="8">
    <location>
        <begin position="107"/>
        <end position="129"/>
    </location>
</feature>
<keyword evidence="10" id="KW-1185">Reference proteome</keyword>
<comment type="caution">
    <text evidence="9">The sequence shown here is derived from an EMBL/GenBank/DDBJ whole genome shotgun (WGS) entry which is preliminary data.</text>
</comment>
<evidence type="ECO:0000256" key="6">
    <source>
        <dbReference type="ARBA" id="ARBA00023170"/>
    </source>
</evidence>
<evidence type="ECO:0000256" key="4">
    <source>
        <dbReference type="ARBA" id="ARBA00022989"/>
    </source>
</evidence>
<comment type="subcellular location">
    <subcellularLocation>
        <location evidence="1">Cell membrane</location>
        <topology evidence="1">Multi-pass membrane protein</topology>
    </subcellularLocation>
</comment>
<protein>
    <submittedName>
        <fullName evidence="9">Uncharacterized protein</fullName>
    </submittedName>
</protein>
<dbReference type="PANTHER" id="PTHR42643:SF24">
    <property type="entry name" value="IONOTROPIC RECEPTOR 60A"/>
    <property type="match status" value="1"/>
</dbReference>
<keyword evidence="7" id="KW-0325">Glycoprotein</keyword>
<proteinExistence type="predicted"/>
<dbReference type="SUPFAM" id="SSF53850">
    <property type="entry name" value="Periplasmic binding protein-like II"/>
    <property type="match status" value="1"/>
</dbReference>
<evidence type="ECO:0000256" key="5">
    <source>
        <dbReference type="ARBA" id="ARBA00023136"/>
    </source>
</evidence>
<feature type="transmembrane region" description="Helical" evidence="8">
    <location>
        <begin position="167"/>
        <end position="191"/>
    </location>
</feature>
<accession>A0AAV6UPB7</accession>
<gene>
    <name evidence="9" type="ORF">JTE90_005417</name>
</gene>
<feature type="transmembrane region" description="Helical" evidence="8">
    <location>
        <begin position="362"/>
        <end position="382"/>
    </location>
</feature>
<evidence type="ECO:0000256" key="3">
    <source>
        <dbReference type="ARBA" id="ARBA00022692"/>
    </source>
</evidence>
<dbReference type="Proteomes" id="UP000827092">
    <property type="component" value="Unassembled WGS sequence"/>
</dbReference>
<organism evidence="9 10">
    <name type="scientific">Oedothorax gibbosus</name>
    <dbReference type="NCBI Taxonomy" id="931172"/>
    <lineage>
        <taxon>Eukaryota</taxon>
        <taxon>Metazoa</taxon>
        <taxon>Ecdysozoa</taxon>
        <taxon>Arthropoda</taxon>
        <taxon>Chelicerata</taxon>
        <taxon>Arachnida</taxon>
        <taxon>Araneae</taxon>
        <taxon>Araneomorphae</taxon>
        <taxon>Entelegynae</taxon>
        <taxon>Araneoidea</taxon>
        <taxon>Linyphiidae</taxon>
        <taxon>Erigoninae</taxon>
        <taxon>Oedothorax</taxon>
    </lineage>
</organism>
<dbReference type="AlphaFoldDB" id="A0AAV6UPB7"/>